<keyword evidence="1" id="KW-0472">Membrane</keyword>
<name>A0A170PTI0_9ZZZZ</name>
<organism evidence="2">
    <name type="scientific">hydrothermal vent metagenome</name>
    <dbReference type="NCBI Taxonomy" id="652676"/>
    <lineage>
        <taxon>unclassified sequences</taxon>
        <taxon>metagenomes</taxon>
        <taxon>ecological metagenomes</taxon>
    </lineage>
</organism>
<dbReference type="EMBL" id="CZQD01000025">
    <property type="protein sequence ID" value="CUS56466.1"/>
    <property type="molecule type" value="Genomic_DNA"/>
</dbReference>
<accession>A0A170PTI0</accession>
<reference evidence="2" key="1">
    <citation type="submission" date="2015-10" db="EMBL/GenBank/DDBJ databases">
        <authorList>
            <person name="Gilbert D.G."/>
        </authorList>
    </citation>
    <scope>NUCLEOTIDE SEQUENCE</scope>
</reference>
<gene>
    <name evidence="2" type="ORF">MGWOODY_Hyp991</name>
</gene>
<proteinExistence type="predicted"/>
<keyword evidence="1" id="KW-1133">Transmembrane helix</keyword>
<evidence type="ECO:0008006" key="3">
    <source>
        <dbReference type="Google" id="ProtNLM"/>
    </source>
</evidence>
<evidence type="ECO:0000256" key="1">
    <source>
        <dbReference type="SAM" id="Phobius"/>
    </source>
</evidence>
<sequence length="263" mass="29058">MSLTGRLSAALLIAACLTVPAGAQTGDDYDDLTLDAPIEIPDSNDWGEVTHHPETDLETLEQAHRDYLRKSTLQLERPEADPVEFDPPSPPPNWLRGLFEFLSHLGPLLTLIFYVAIAALILGVLYFLFGEALRIRFGKDGSKADKVGDDVIPDFRPAESVARSLLEEADALARAGKFAEAVHLLLFRSIEDIQTRIEIGVPRSLTAREIGKLGFLPDRARTALSPIIAIVERSFFGGRDVDESGWHTARASYEDFAFGEQWT</sequence>
<protein>
    <recommendedName>
        <fullName evidence="3">DUF4129 domain-containing protein</fullName>
    </recommendedName>
</protein>
<feature type="transmembrane region" description="Helical" evidence="1">
    <location>
        <begin position="108"/>
        <end position="129"/>
    </location>
</feature>
<dbReference type="AlphaFoldDB" id="A0A170PTI0"/>
<keyword evidence="1" id="KW-0812">Transmembrane</keyword>
<evidence type="ECO:0000313" key="2">
    <source>
        <dbReference type="EMBL" id="CUS56466.1"/>
    </source>
</evidence>